<dbReference type="GO" id="GO:0005829">
    <property type="term" value="C:cytosol"/>
    <property type="evidence" value="ECO:0007669"/>
    <property type="project" value="TreeGrafter"/>
</dbReference>
<dbReference type="RefSeq" id="WP_163919204.1">
    <property type="nucleotide sequence ID" value="NZ_AP022593.1"/>
</dbReference>
<gene>
    <name evidence="3" type="ORF">MARA_30630</name>
</gene>
<keyword evidence="2 3" id="KW-0808">Transferase</keyword>
<dbReference type="Pfam" id="PF01075">
    <property type="entry name" value="Glyco_transf_9"/>
    <property type="match status" value="1"/>
</dbReference>
<dbReference type="CDD" id="cd03789">
    <property type="entry name" value="GT9_LPS_heptosyltransferase"/>
    <property type="match status" value="1"/>
</dbReference>
<evidence type="ECO:0000256" key="2">
    <source>
        <dbReference type="ARBA" id="ARBA00022679"/>
    </source>
</evidence>
<keyword evidence="1" id="KW-0328">Glycosyltransferase</keyword>
<dbReference type="KEGG" id="marz:MARA_30630"/>
<dbReference type="SUPFAM" id="SSF53756">
    <property type="entry name" value="UDP-Glycosyltransferase/glycogen phosphorylase"/>
    <property type="match status" value="1"/>
</dbReference>
<evidence type="ECO:0000256" key="1">
    <source>
        <dbReference type="ARBA" id="ARBA00022676"/>
    </source>
</evidence>
<keyword evidence="4" id="KW-1185">Reference proteome</keyword>
<dbReference type="Gene3D" id="3.40.50.2000">
    <property type="entry name" value="Glycogen Phosphorylase B"/>
    <property type="match status" value="2"/>
</dbReference>
<dbReference type="InterPro" id="IPR051199">
    <property type="entry name" value="LPS_LOS_Heptosyltrfase"/>
</dbReference>
<dbReference type="GO" id="GO:0009244">
    <property type="term" value="P:lipopolysaccharide core region biosynthetic process"/>
    <property type="evidence" value="ECO:0007669"/>
    <property type="project" value="TreeGrafter"/>
</dbReference>
<sequence>MALTVYVLRALGLGDLLTAVPALRGLRRHFPDAAIVLAAPAAYRDLALLTDAVDEVVPTAGLGDVRPLDEPPMLGVNLHGAGPQSIEHLLGVAPLAMLTHRHPDHPEVPGPDWSEDVHEVDRWCELLRWAGMPCSADDLDIARPQRKSVLRDAVVIHPGAAAPSRRWPPDRFAAVAAELAGEGYDVVVTGSRAERELAQQVAGSAGLPGSSVLAGELDLLDLVTLVADARLLVCGDTGVAHVATATGTESVLLFGPTPPSRWGPRRLERHRVLWAGDVGDPHADHPDPGLLSLSTAEVLDTVRTALKESS</sequence>
<dbReference type="GO" id="GO:0008713">
    <property type="term" value="F:ADP-heptose-lipopolysaccharide heptosyltransferase activity"/>
    <property type="evidence" value="ECO:0007669"/>
    <property type="project" value="TreeGrafter"/>
</dbReference>
<dbReference type="EMBL" id="AP022593">
    <property type="protein sequence ID" value="BBY49595.1"/>
    <property type="molecule type" value="Genomic_DNA"/>
</dbReference>
<organism evidence="3 4">
    <name type="scientific">Mycolicibacterium arabiense</name>
    <dbReference type="NCBI Taxonomy" id="1286181"/>
    <lineage>
        <taxon>Bacteria</taxon>
        <taxon>Bacillati</taxon>
        <taxon>Actinomycetota</taxon>
        <taxon>Actinomycetes</taxon>
        <taxon>Mycobacteriales</taxon>
        <taxon>Mycobacteriaceae</taxon>
        <taxon>Mycolicibacterium</taxon>
    </lineage>
</organism>
<proteinExistence type="predicted"/>
<dbReference type="AlphaFoldDB" id="A0A7I7S0Y5"/>
<protein>
    <submittedName>
        <fullName evidence="3">Glycosyl transferase</fullName>
    </submittedName>
</protein>
<name>A0A7I7S0Y5_9MYCO</name>
<reference evidence="3 4" key="1">
    <citation type="journal article" date="2019" name="Emerg. Microbes Infect.">
        <title>Comprehensive subspecies identification of 175 nontuberculous mycobacteria species based on 7547 genomic profiles.</title>
        <authorList>
            <person name="Matsumoto Y."/>
            <person name="Kinjo T."/>
            <person name="Motooka D."/>
            <person name="Nabeya D."/>
            <person name="Jung N."/>
            <person name="Uechi K."/>
            <person name="Horii T."/>
            <person name="Iida T."/>
            <person name="Fujita J."/>
            <person name="Nakamura S."/>
        </authorList>
    </citation>
    <scope>NUCLEOTIDE SEQUENCE [LARGE SCALE GENOMIC DNA]</scope>
    <source>
        <strain evidence="3 4">JCM 18538</strain>
    </source>
</reference>
<dbReference type="PANTHER" id="PTHR30160:SF1">
    <property type="entry name" value="LIPOPOLYSACCHARIDE 1,2-N-ACETYLGLUCOSAMINETRANSFERASE-RELATED"/>
    <property type="match status" value="1"/>
</dbReference>
<accession>A0A7I7S0Y5</accession>
<dbReference type="Proteomes" id="UP000467428">
    <property type="component" value="Chromosome"/>
</dbReference>
<geneLocation type="plasmid" evidence="4">
    <name>pjcm18538 dna</name>
</geneLocation>
<evidence type="ECO:0000313" key="4">
    <source>
        <dbReference type="Proteomes" id="UP000467428"/>
    </source>
</evidence>
<dbReference type="PANTHER" id="PTHR30160">
    <property type="entry name" value="TETRAACYLDISACCHARIDE 4'-KINASE-RELATED"/>
    <property type="match status" value="1"/>
</dbReference>
<evidence type="ECO:0000313" key="3">
    <source>
        <dbReference type="EMBL" id="BBY49595.1"/>
    </source>
</evidence>
<dbReference type="InterPro" id="IPR002201">
    <property type="entry name" value="Glyco_trans_9"/>
</dbReference>